<dbReference type="EMBL" id="JAACFV010000152">
    <property type="protein sequence ID" value="KAF7504017.1"/>
    <property type="molecule type" value="Genomic_DNA"/>
</dbReference>
<evidence type="ECO:0000313" key="2">
    <source>
        <dbReference type="EMBL" id="KAF7504017.1"/>
    </source>
</evidence>
<evidence type="ECO:0000256" key="1">
    <source>
        <dbReference type="SAM" id="MobiDB-lite"/>
    </source>
</evidence>
<name>A0A8H7AA95_9EURO</name>
<reference evidence="2" key="1">
    <citation type="submission" date="2020-02" db="EMBL/GenBank/DDBJ databases">
        <authorList>
            <person name="Palmer J.M."/>
        </authorList>
    </citation>
    <scope>NUCLEOTIDE SEQUENCE</scope>
    <source>
        <strain evidence="2">EPUS1.4</strain>
        <tissue evidence="2">Thallus</tissue>
    </source>
</reference>
<accession>A0A8H7AA95</accession>
<gene>
    <name evidence="2" type="ORF">GJ744_002896</name>
</gene>
<dbReference type="Proteomes" id="UP000606974">
    <property type="component" value="Unassembled WGS sequence"/>
</dbReference>
<evidence type="ECO:0000313" key="3">
    <source>
        <dbReference type="Proteomes" id="UP000606974"/>
    </source>
</evidence>
<proteinExistence type="predicted"/>
<keyword evidence="3" id="KW-1185">Reference proteome</keyword>
<protein>
    <submittedName>
        <fullName evidence="2">Uncharacterized protein</fullName>
    </submittedName>
</protein>
<organism evidence="2 3">
    <name type="scientific">Endocarpon pusillum</name>
    <dbReference type="NCBI Taxonomy" id="364733"/>
    <lineage>
        <taxon>Eukaryota</taxon>
        <taxon>Fungi</taxon>
        <taxon>Dikarya</taxon>
        <taxon>Ascomycota</taxon>
        <taxon>Pezizomycotina</taxon>
        <taxon>Eurotiomycetes</taxon>
        <taxon>Chaetothyriomycetidae</taxon>
        <taxon>Verrucariales</taxon>
        <taxon>Verrucariaceae</taxon>
        <taxon>Endocarpon</taxon>
    </lineage>
</organism>
<comment type="caution">
    <text evidence="2">The sequence shown here is derived from an EMBL/GenBank/DDBJ whole genome shotgun (WGS) entry which is preliminary data.</text>
</comment>
<feature type="region of interest" description="Disordered" evidence="1">
    <location>
        <begin position="58"/>
        <end position="81"/>
    </location>
</feature>
<dbReference type="AlphaFoldDB" id="A0A8H7AA95"/>
<sequence>MAAGGLTIYADEDSPAVKAGDVVPKPVSSSTDMSFAQSCLSYCLREHPFCHFRGGSGKISTGKRHTPTALEPASTNMQNCC</sequence>